<proteinExistence type="predicted"/>
<reference evidence="3" key="1">
    <citation type="submission" date="2017-02" db="UniProtKB">
        <authorList>
            <consortium name="WormBaseParasite"/>
        </authorList>
    </citation>
    <scope>IDENTIFICATION</scope>
</reference>
<evidence type="ECO:0000313" key="1">
    <source>
        <dbReference type="EMBL" id="VDM55254.1"/>
    </source>
</evidence>
<organism evidence="3">
    <name type="scientific">Angiostrongylus costaricensis</name>
    <name type="common">Nematode worm</name>
    <dbReference type="NCBI Taxonomy" id="334426"/>
    <lineage>
        <taxon>Eukaryota</taxon>
        <taxon>Metazoa</taxon>
        <taxon>Ecdysozoa</taxon>
        <taxon>Nematoda</taxon>
        <taxon>Chromadorea</taxon>
        <taxon>Rhabditida</taxon>
        <taxon>Rhabditina</taxon>
        <taxon>Rhabditomorpha</taxon>
        <taxon>Strongyloidea</taxon>
        <taxon>Metastrongylidae</taxon>
        <taxon>Angiostrongylus</taxon>
    </lineage>
</organism>
<dbReference type="AlphaFoldDB" id="A0A0R3PH45"/>
<keyword evidence="2" id="KW-1185">Reference proteome</keyword>
<gene>
    <name evidence="1" type="ORF">ACOC_LOCUS3669</name>
</gene>
<reference evidence="1 2" key="2">
    <citation type="submission" date="2018-11" db="EMBL/GenBank/DDBJ databases">
        <authorList>
            <consortium name="Pathogen Informatics"/>
        </authorList>
    </citation>
    <scope>NUCLEOTIDE SEQUENCE [LARGE SCALE GENOMIC DNA]</scope>
    <source>
        <strain evidence="1 2">Costa Rica</strain>
    </source>
</reference>
<accession>A0A0R3PH45</accession>
<evidence type="ECO:0000313" key="2">
    <source>
        <dbReference type="Proteomes" id="UP000267027"/>
    </source>
</evidence>
<dbReference type="Proteomes" id="UP000267027">
    <property type="component" value="Unassembled WGS sequence"/>
</dbReference>
<sequence>MKKFKSFSKICTRNLNYNIYLYVYVEMILVKL</sequence>
<name>A0A0R3PH45_ANGCS</name>
<evidence type="ECO:0000313" key="3">
    <source>
        <dbReference type="WBParaSite" id="ACOC_0000366801-mRNA-1"/>
    </source>
</evidence>
<protein>
    <submittedName>
        <fullName evidence="1 3">Uncharacterized protein</fullName>
    </submittedName>
</protein>
<dbReference type="WBParaSite" id="ACOC_0000366801-mRNA-1">
    <property type="protein sequence ID" value="ACOC_0000366801-mRNA-1"/>
    <property type="gene ID" value="ACOC_0000366801"/>
</dbReference>
<dbReference type="EMBL" id="UYYA01001258">
    <property type="protein sequence ID" value="VDM55254.1"/>
    <property type="molecule type" value="Genomic_DNA"/>
</dbReference>